<dbReference type="InParanoid" id="A0A059CK89"/>
<dbReference type="EMBL" id="KK198755">
    <property type="protein sequence ID" value="KCW78576.1"/>
    <property type="molecule type" value="Genomic_DNA"/>
</dbReference>
<keyword evidence="2" id="KW-0472">Membrane</keyword>
<keyword evidence="2" id="KW-0812">Transmembrane</keyword>
<protein>
    <submittedName>
        <fullName evidence="3">Uncharacterized protein</fullName>
    </submittedName>
</protein>
<sequence>MARSYPSLLNLRAKVFMIIPALSQKMLLCLLVFRLQNQNFRCASETQPPNIKKQNTKKKKNQVLFIT</sequence>
<reference evidence="3" key="1">
    <citation type="submission" date="2013-07" db="EMBL/GenBank/DDBJ databases">
        <title>The genome of Eucalyptus grandis.</title>
        <authorList>
            <person name="Schmutz J."/>
            <person name="Hayes R."/>
            <person name="Myburg A."/>
            <person name="Tuskan G."/>
            <person name="Grattapaglia D."/>
            <person name="Rokhsar D.S."/>
        </authorList>
    </citation>
    <scope>NUCLEOTIDE SEQUENCE</scope>
    <source>
        <tissue evidence="3">Leaf extractions</tissue>
    </source>
</reference>
<evidence type="ECO:0000256" key="2">
    <source>
        <dbReference type="SAM" id="Phobius"/>
    </source>
</evidence>
<evidence type="ECO:0000256" key="1">
    <source>
        <dbReference type="SAM" id="MobiDB-lite"/>
    </source>
</evidence>
<keyword evidence="2" id="KW-1133">Transmembrane helix</keyword>
<organism evidence="3">
    <name type="scientific">Eucalyptus grandis</name>
    <name type="common">Flooded gum</name>
    <dbReference type="NCBI Taxonomy" id="71139"/>
    <lineage>
        <taxon>Eukaryota</taxon>
        <taxon>Viridiplantae</taxon>
        <taxon>Streptophyta</taxon>
        <taxon>Embryophyta</taxon>
        <taxon>Tracheophyta</taxon>
        <taxon>Spermatophyta</taxon>
        <taxon>Magnoliopsida</taxon>
        <taxon>eudicotyledons</taxon>
        <taxon>Gunneridae</taxon>
        <taxon>Pentapetalae</taxon>
        <taxon>rosids</taxon>
        <taxon>malvids</taxon>
        <taxon>Myrtales</taxon>
        <taxon>Myrtaceae</taxon>
        <taxon>Myrtoideae</taxon>
        <taxon>Eucalypteae</taxon>
        <taxon>Eucalyptus</taxon>
    </lineage>
</organism>
<dbReference type="AlphaFoldDB" id="A0A059CK89"/>
<name>A0A059CK89_EUCGR</name>
<evidence type="ECO:0000313" key="3">
    <source>
        <dbReference type="EMBL" id="KCW78576.1"/>
    </source>
</evidence>
<dbReference type="Gramene" id="KCW78576">
    <property type="protein sequence ID" value="KCW78576"/>
    <property type="gene ID" value="EUGRSUZ_C00050"/>
</dbReference>
<feature type="region of interest" description="Disordered" evidence="1">
    <location>
        <begin position="45"/>
        <end position="67"/>
    </location>
</feature>
<proteinExistence type="predicted"/>
<accession>A0A059CK89</accession>
<feature type="transmembrane region" description="Helical" evidence="2">
    <location>
        <begin position="15"/>
        <end position="33"/>
    </location>
</feature>
<gene>
    <name evidence="3" type="ORF">EUGRSUZ_C00050</name>
</gene>